<evidence type="ECO:0000256" key="2">
    <source>
        <dbReference type="ARBA" id="ARBA00022448"/>
    </source>
</evidence>
<dbReference type="Pfam" id="PF01699">
    <property type="entry name" value="Na_Ca_ex"/>
    <property type="match status" value="2"/>
</dbReference>
<feature type="transmembrane region" description="Helical" evidence="8">
    <location>
        <begin position="175"/>
        <end position="195"/>
    </location>
</feature>
<keyword evidence="5" id="KW-0406">Ion transport</keyword>
<keyword evidence="6 8" id="KW-0472">Membrane</keyword>
<dbReference type="GO" id="GO:0015369">
    <property type="term" value="F:calcium:proton antiporter activity"/>
    <property type="evidence" value="ECO:0007669"/>
    <property type="project" value="TreeGrafter"/>
</dbReference>
<dbReference type="GO" id="GO:0006874">
    <property type="term" value="P:intracellular calcium ion homeostasis"/>
    <property type="evidence" value="ECO:0007669"/>
    <property type="project" value="TreeGrafter"/>
</dbReference>
<keyword evidence="3 8" id="KW-0812">Transmembrane</keyword>
<dbReference type="GO" id="GO:0012505">
    <property type="term" value="C:endomembrane system"/>
    <property type="evidence" value="ECO:0007669"/>
    <property type="project" value="UniProtKB-SubCell"/>
</dbReference>
<keyword evidence="2" id="KW-0813">Transport</keyword>
<feature type="transmembrane region" description="Helical" evidence="8">
    <location>
        <begin position="352"/>
        <end position="374"/>
    </location>
</feature>
<evidence type="ECO:0000256" key="5">
    <source>
        <dbReference type="ARBA" id="ARBA00023065"/>
    </source>
</evidence>
<dbReference type="InterPro" id="IPR004837">
    <property type="entry name" value="NaCa_Exmemb"/>
</dbReference>
<feature type="transmembrane region" description="Helical" evidence="8">
    <location>
        <begin position="424"/>
        <end position="450"/>
    </location>
</feature>
<proteinExistence type="predicted"/>
<feature type="transmembrane region" description="Helical" evidence="8">
    <location>
        <begin position="103"/>
        <end position="121"/>
    </location>
</feature>
<dbReference type="InterPro" id="IPR044880">
    <property type="entry name" value="NCX_ion-bd_dom_sf"/>
</dbReference>
<accession>A0A7S2RJH9</accession>
<feature type="transmembrane region" description="Helical" evidence="8">
    <location>
        <begin position="484"/>
        <end position="503"/>
    </location>
</feature>
<name>A0A7S2RJH9_9STRA</name>
<evidence type="ECO:0000256" key="8">
    <source>
        <dbReference type="SAM" id="Phobius"/>
    </source>
</evidence>
<dbReference type="Gene3D" id="1.20.1420.30">
    <property type="entry name" value="NCX, central ion-binding region"/>
    <property type="match status" value="2"/>
</dbReference>
<dbReference type="AlphaFoldDB" id="A0A7S2RJH9"/>
<keyword evidence="4 8" id="KW-1133">Transmembrane helix</keyword>
<feature type="transmembrane region" description="Helical" evidence="8">
    <location>
        <begin position="394"/>
        <end position="417"/>
    </location>
</feature>
<dbReference type="PANTHER" id="PTHR31503">
    <property type="entry name" value="VACUOLAR CALCIUM ION TRANSPORTER"/>
    <property type="match status" value="1"/>
</dbReference>
<feature type="transmembrane region" description="Helical" evidence="8">
    <location>
        <begin position="72"/>
        <end position="91"/>
    </location>
</feature>
<evidence type="ECO:0000256" key="4">
    <source>
        <dbReference type="ARBA" id="ARBA00022989"/>
    </source>
</evidence>
<feature type="region of interest" description="Disordered" evidence="7">
    <location>
        <begin position="1"/>
        <end position="32"/>
    </location>
</feature>
<evidence type="ECO:0000256" key="7">
    <source>
        <dbReference type="SAM" id="MobiDB-lite"/>
    </source>
</evidence>
<organism evidence="10">
    <name type="scientific">Mucochytrium quahogii</name>
    <dbReference type="NCBI Taxonomy" id="96639"/>
    <lineage>
        <taxon>Eukaryota</taxon>
        <taxon>Sar</taxon>
        <taxon>Stramenopiles</taxon>
        <taxon>Bigyra</taxon>
        <taxon>Labyrinthulomycetes</taxon>
        <taxon>Thraustochytrida</taxon>
        <taxon>Thraustochytriidae</taxon>
        <taxon>Mucochytrium</taxon>
    </lineage>
</organism>
<feature type="transmembrane region" description="Helical" evidence="8">
    <location>
        <begin position="207"/>
        <end position="227"/>
    </location>
</feature>
<evidence type="ECO:0000259" key="9">
    <source>
        <dbReference type="Pfam" id="PF01699"/>
    </source>
</evidence>
<evidence type="ECO:0000256" key="6">
    <source>
        <dbReference type="ARBA" id="ARBA00023136"/>
    </source>
</evidence>
<dbReference type="GO" id="GO:0005774">
    <property type="term" value="C:vacuolar membrane"/>
    <property type="evidence" value="ECO:0007669"/>
    <property type="project" value="UniProtKB-ARBA"/>
</dbReference>
<feature type="transmembrane region" description="Helical" evidence="8">
    <location>
        <begin position="133"/>
        <end position="155"/>
    </location>
</feature>
<feature type="domain" description="Sodium/calcium exchanger membrane region" evidence="9">
    <location>
        <begin position="102"/>
        <end position="262"/>
    </location>
</feature>
<dbReference type="PANTHER" id="PTHR31503:SF22">
    <property type="entry name" value="VACUOLAR CALCIUM ION TRANSPORTER"/>
    <property type="match status" value="1"/>
</dbReference>
<reference evidence="10" key="1">
    <citation type="submission" date="2021-01" db="EMBL/GenBank/DDBJ databases">
        <authorList>
            <person name="Corre E."/>
            <person name="Pelletier E."/>
            <person name="Niang G."/>
            <person name="Scheremetjew M."/>
            <person name="Finn R."/>
            <person name="Kale V."/>
            <person name="Holt S."/>
            <person name="Cochrane G."/>
            <person name="Meng A."/>
            <person name="Brown T."/>
            <person name="Cohen L."/>
        </authorList>
    </citation>
    <scope>NUCLEOTIDE SEQUENCE</scope>
    <source>
        <strain evidence="10">NY070348D</strain>
    </source>
</reference>
<feature type="domain" description="Sodium/calcium exchanger membrane region" evidence="9">
    <location>
        <begin position="359"/>
        <end position="501"/>
    </location>
</feature>
<dbReference type="EMBL" id="HBHK01006780">
    <property type="protein sequence ID" value="CAD9672913.1"/>
    <property type="molecule type" value="Transcribed_RNA"/>
</dbReference>
<dbReference type="InterPro" id="IPR004713">
    <property type="entry name" value="CaH_exchang"/>
</dbReference>
<feature type="transmembrane region" description="Helical" evidence="8">
    <location>
        <begin position="456"/>
        <end position="477"/>
    </location>
</feature>
<evidence type="ECO:0000256" key="3">
    <source>
        <dbReference type="ARBA" id="ARBA00022692"/>
    </source>
</evidence>
<protein>
    <recommendedName>
        <fullName evidence="9">Sodium/calcium exchanger membrane region domain-containing protein</fullName>
    </recommendedName>
</protein>
<comment type="subcellular location">
    <subcellularLocation>
        <location evidence="1">Endomembrane system</location>
        <topology evidence="1">Multi-pass membrane protein</topology>
    </subcellularLocation>
</comment>
<sequence>MGQTKEHRNVSFGKLKSVSSEDRENRMQPLSPVSHMEIDMSHVQQKRKVSDRVAYGQEESFLGYLVHSTKEVLLGSKMNVLMLLTPLAYIVDASGSDHNHGAVFLLSLSAIVPFAERLGYVTEQLAMHTNDTLGGLLNASFGNATEVIISLFALLKARPDQANAVMYQRLVLVSMLGSVLSNLLFVFGSALLVGGMRYKRQHFNRSGASVSSALLLVSCAAYASPYILTYSKVVSADNILVFSRVVAALLFVVYFFFLFFQLKTHRFFYENDTPTSPPARARRQGGFMPVRKSSDRLDSTEFNGTDFGVSNRLRAIPDAEEGYFSPSPGATTPTSEISAEDGFSNSDDDDELVLGFVTALVWLGIISAFISFLSDLLVKAVKGTTISWGLANEFIGIILIPVVGNAAEHASAVVFAYRNKMDIALGVALGSATQIAVSVLPFCILLAWGMKVPLTLTFQPFEILSLLIAVLTVSVVVQNGSSHWLHGVVLICVYIMLTVAFALHENTEP</sequence>
<evidence type="ECO:0000256" key="1">
    <source>
        <dbReference type="ARBA" id="ARBA00004127"/>
    </source>
</evidence>
<gene>
    <name evidence="10" type="ORF">QSP1433_LOCUS4119</name>
</gene>
<feature type="transmembrane region" description="Helical" evidence="8">
    <location>
        <begin position="239"/>
        <end position="260"/>
    </location>
</feature>
<evidence type="ECO:0000313" key="10">
    <source>
        <dbReference type="EMBL" id="CAD9672913.1"/>
    </source>
</evidence>